<dbReference type="GO" id="GO:0019005">
    <property type="term" value="C:SCF ubiquitin ligase complex"/>
    <property type="evidence" value="ECO:0007669"/>
    <property type="project" value="TreeGrafter"/>
</dbReference>
<accession>A0A103YBK1</accession>
<dbReference type="InterPro" id="IPR032675">
    <property type="entry name" value="LRR_dom_sf"/>
</dbReference>
<dbReference type="OMA" id="IQSCWHV"/>
<dbReference type="Pfam" id="PF25372">
    <property type="entry name" value="DUF7885"/>
    <property type="match status" value="1"/>
</dbReference>
<dbReference type="SMART" id="SM00367">
    <property type="entry name" value="LRR_CC"/>
    <property type="match status" value="9"/>
</dbReference>
<proteinExistence type="predicted"/>
<sequence>MSLSCEELPEEIWELILNGLGDDHHSEFESLSLVSKRLLSLTDRLRLRFTVVDQAYLIHGTISRFLYRFKHLKTLDLSRLKHGNLETALHEIARSSVALNLEALDISNHESVPIESLKELGFSNRKLKVLKCANVTKLRDDDLIAISKFHPDLEELDVSYPRHKFTIPEFRSCNISELMITDAGIEVLSSGLKNLIKINISMNHLLTDNSVFYLSSNCLRLQEIALIDCTLITMKGVSFMLHNSLNLRTISMCFISNFHGTSSLFMNPVTSGRSLSSLHFKDSDITDAFLNSIAKAHIPLKSISLSSCKGYTIDGISSLLYAYQSLEFLDITRNNSLCDKSIMALSQYLHDLVSVKLNFCRKLTSTTMFTLINSCSFLEHIEMKHTDLGKEEDAIMDFVKHPNSSIKSLNLAGNAYLGDECLVKITSLCPNLSLLDVSSCSGITGALGEILRRCPEIRHLSIQDCGGVKNIGLNKEPLKLKKLYMARSGVNDEGLLEIGVRCNELVRIDLSGCLHVTTSAVKYLVRKCEKLKEVDLMGCVNLHVFIVDSMVYARPSLRKLVPPSYGVTSESQRQLLLRHGCHVCDK</sequence>
<dbReference type="EMBL" id="LEKV01001852">
    <property type="protein sequence ID" value="KVI06080.1"/>
    <property type="molecule type" value="Genomic_DNA"/>
</dbReference>
<dbReference type="Gramene" id="KVI06080">
    <property type="protein sequence ID" value="KVI06080"/>
    <property type="gene ID" value="Ccrd_015593"/>
</dbReference>
<dbReference type="OrthoDB" id="6066220at2759"/>
<dbReference type="InterPro" id="IPR057207">
    <property type="entry name" value="FBXL15_LRR"/>
</dbReference>
<comment type="caution">
    <text evidence="2">The sequence shown here is derived from an EMBL/GenBank/DDBJ whole genome shotgun (WGS) entry which is preliminary data.</text>
</comment>
<dbReference type="InterPro" id="IPR001611">
    <property type="entry name" value="Leu-rich_rpt"/>
</dbReference>
<feature type="domain" description="F-box/LRR-repeat protein 15-like leucin rich repeat" evidence="1">
    <location>
        <begin position="180"/>
        <end position="372"/>
    </location>
</feature>
<dbReference type="InterPro" id="IPR006553">
    <property type="entry name" value="Leu-rich_rpt_Cys-con_subtyp"/>
</dbReference>
<dbReference type="GO" id="GO:0031146">
    <property type="term" value="P:SCF-dependent proteasomal ubiquitin-dependent protein catabolic process"/>
    <property type="evidence" value="ECO:0007669"/>
    <property type="project" value="TreeGrafter"/>
</dbReference>
<evidence type="ECO:0000259" key="1">
    <source>
        <dbReference type="Pfam" id="PF25372"/>
    </source>
</evidence>
<gene>
    <name evidence="2" type="ORF">Ccrd_015593</name>
</gene>
<organism evidence="2 3">
    <name type="scientific">Cynara cardunculus var. scolymus</name>
    <name type="common">Globe artichoke</name>
    <name type="synonym">Cynara scolymus</name>
    <dbReference type="NCBI Taxonomy" id="59895"/>
    <lineage>
        <taxon>Eukaryota</taxon>
        <taxon>Viridiplantae</taxon>
        <taxon>Streptophyta</taxon>
        <taxon>Embryophyta</taxon>
        <taxon>Tracheophyta</taxon>
        <taxon>Spermatophyta</taxon>
        <taxon>Magnoliopsida</taxon>
        <taxon>eudicotyledons</taxon>
        <taxon>Gunneridae</taxon>
        <taxon>Pentapetalae</taxon>
        <taxon>asterids</taxon>
        <taxon>campanulids</taxon>
        <taxon>Asterales</taxon>
        <taxon>Asteraceae</taxon>
        <taxon>Carduoideae</taxon>
        <taxon>Cardueae</taxon>
        <taxon>Carduinae</taxon>
        <taxon>Cynara</taxon>
    </lineage>
</organism>
<dbReference type="Gene3D" id="3.80.10.10">
    <property type="entry name" value="Ribonuclease Inhibitor"/>
    <property type="match status" value="5"/>
</dbReference>
<dbReference type="Pfam" id="PF13516">
    <property type="entry name" value="LRR_6"/>
    <property type="match status" value="1"/>
</dbReference>
<dbReference type="STRING" id="59895.A0A103YBK1"/>
<dbReference type="AlphaFoldDB" id="A0A103YBK1"/>
<reference evidence="2 3" key="1">
    <citation type="journal article" date="2016" name="Sci. Rep.">
        <title>The genome sequence of the outbreeding globe artichoke constructed de novo incorporating a phase-aware low-pass sequencing strategy of F1 progeny.</title>
        <authorList>
            <person name="Scaglione D."/>
            <person name="Reyes-Chin-Wo S."/>
            <person name="Acquadro A."/>
            <person name="Froenicke L."/>
            <person name="Portis E."/>
            <person name="Beitel C."/>
            <person name="Tirone M."/>
            <person name="Mauro R."/>
            <person name="Lo Monaco A."/>
            <person name="Mauromicale G."/>
            <person name="Faccioli P."/>
            <person name="Cattivelli L."/>
            <person name="Rieseberg L."/>
            <person name="Michelmore R."/>
            <person name="Lanteri S."/>
        </authorList>
    </citation>
    <scope>NUCLEOTIDE SEQUENCE [LARGE SCALE GENOMIC DNA]</scope>
    <source>
        <strain evidence="2">2C</strain>
    </source>
</reference>
<evidence type="ECO:0000313" key="3">
    <source>
        <dbReference type="Proteomes" id="UP000243975"/>
    </source>
</evidence>
<evidence type="ECO:0000313" key="2">
    <source>
        <dbReference type="EMBL" id="KVI06080.1"/>
    </source>
</evidence>
<keyword evidence="3" id="KW-1185">Reference proteome</keyword>
<name>A0A103YBK1_CYNCS</name>
<protein>
    <submittedName>
        <fullName evidence="2">Leucine-rich repeat, cysteine-containing subtype</fullName>
    </submittedName>
</protein>
<dbReference type="SUPFAM" id="SSF52047">
    <property type="entry name" value="RNI-like"/>
    <property type="match status" value="2"/>
</dbReference>
<dbReference type="PANTHER" id="PTHR13318">
    <property type="entry name" value="PARTNER OF PAIRED, ISOFORM B-RELATED"/>
    <property type="match status" value="1"/>
</dbReference>
<dbReference type="Proteomes" id="UP000243975">
    <property type="component" value="Unassembled WGS sequence"/>
</dbReference>